<feature type="compositionally biased region" description="Polar residues" evidence="1">
    <location>
        <begin position="1"/>
        <end position="20"/>
    </location>
</feature>
<evidence type="ECO:0000313" key="2">
    <source>
        <dbReference type="EMBL" id="OAQ22432.1"/>
    </source>
</evidence>
<feature type="compositionally biased region" description="Basic and acidic residues" evidence="1">
    <location>
        <begin position="21"/>
        <end position="40"/>
    </location>
</feature>
<feature type="compositionally biased region" description="Low complexity" evidence="1">
    <location>
        <begin position="520"/>
        <end position="529"/>
    </location>
</feature>
<feature type="compositionally biased region" description="Polar residues" evidence="1">
    <location>
        <begin position="176"/>
        <end position="188"/>
    </location>
</feature>
<feature type="compositionally biased region" description="Polar residues" evidence="1">
    <location>
        <begin position="308"/>
        <end position="317"/>
    </location>
</feature>
<feature type="region of interest" description="Disordered" evidence="1">
    <location>
        <begin position="441"/>
        <end position="557"/>
    </location>
</feature>
<dbReference type="OrthoDB" id="10399166at2759"/>
<gene>
    <name evidence="2" type="ORF">K457DRAFT_26066</name>
</gene>
<name>A0A197JBE5_9FUNG</name>
<feature type="region of interest" description="Disordered" evidence="1">
    <location>
        <begin position="275"/>
        <end position="353"/>
    </location>
</feature>
<dbReference type="Proteomes" id="UP000078512">
    <property type="component" value="Unassembled WGS sequence"/>
</dbReference>
<feature type="compositionally biased region" description="Polar residues" evidence="1">
    <location>
        <begin position="482"/>
        <end position="496"/>
    </location>
</feature>
<proteinExistence type="predicted"/>
<feature type="compositionally biased region" description="Basic residues" evidence="1">
    <location>
        <begin position="454"/>
        <end position="465"/>
    </location>
</feature>
<dbReference type="AlphaFoldDB" id="A0A197JBE5"/>
<accession>A0A197JBE5</accession>
<feature type="region of interest" description="Disordered" evidence="1">
    <location>
        <begin position="120"/>
        <end position="228"/>
    </location>
</feature>
<keyword evidence="3" id="KW-1185">Reference proteome</keyword>
<reference evidence="2 3" key="1">
    <citation type="submission" date="2016-05" db="EMBL/GenBank/DDBJ databases">
        <title>Genome sequencing reveals origins of a unique bacterial endosymbiosis in the earliest lineages of terrestrial Fungi.</title>
        <authorList>
            <consortium name="DOE Joint Genome Institute"/>
            <person name="Uehling J."/>
            <person name="Gryganskyi A."/>
            <person name="Hameed K."/>
            <person name="Tschaplinski T."/>
            <person name="Misztal P."/>
            <person name="Wu S."/>
            <person name="Desiro A."/>
            <person name="Vande Pol N."/>
            <person name="Du Z.-Y."/>
            <person name="Zienkiewicz A."/>
            <person name="Zienkiewicz K."/>
            <person name="Morin E."/>
            <person name="Tisserant E."/>
            <person name="Splivallo R."/>
            <person name="Hainaut M."/>
            <person name="Henrissat B."/>
            <person name="Ohm R."/>
            <person name="Kuo A."/>
            <person name="Yan J."/>
            <person name="Lipzen A."/>
            <person name="Nolan M."/>
            <person name="Labutti K."/>
            <person name="Barry K."/>
            <person name="Goldstein A."/>
            <person name="Labbe J."/>
            <person name="Schadt C."/>
            <person name="Tuskan G."/>
            <person name="Grigoriev I."/>
            <person name="Martin F."/>
            <person name="Vilgalys R."/>
            <person name="Bonito G."/>
        </authorList>
    </citation>
    <scope>NUCLEOTIDE SEQUENCE [LARGE SCALE GENOMIC DNA]</scope>
    <source>
        <strain evidence="2 3">AG-77</strain>
    </source>
</reference>
<evidence type="ECO:0000313" key="3">
    <source>
        <dbReference type="Proteomes" id="UP000078512"/>
    </source>
</evidence>
<dbReference type="EMBL" id="KV442166">
    <property type="protein sequence ID" value="OAQ22432.1"/>
    <property type="molecule type" value="Genomic_DNA"/>
</dbReference>
<sequence>MAPHNNETSANTGTIQSSNKSDPHQPRIQKEPTDRYSRRLTLDDANPLIKVQISSNSVEAQKSGLYRFLGDIDSGVIQPGAAFSIGGFYSHRSFQGTGGIGEAVELIVSRADRDHENDRLADLNNSKNNNSSSNNSWSTPTPAPASSSWSSQGLRPLAQHQSGLPMSSPVMPGPTFRSSHIPQGSPQLSSSSSATGRRPVGRPPGARTSTQQGSSSQRRPGISTPQLGTAKVFDAVTHTWEHQDRRDRPVESALYSNLTAGSFSGGANATSSVVRSSSARAMPTMSTTVFQQATRRAASEGTDAHVAPNTSSSSRGNRLNKKAQASDGYTVSSRRRRRLIEQEDSPDLSPPPFFDAALGSQEHLHEKRGIGQVQLDEHEHIDQGGGSDVDSLWGSSPPQAPVNETQQDGGFSGMHTDDMAISTQYNIDQENVRPKDHDEEFAADHDNNAPAPKKTVRPRPLRKAKQSVVYRESTNDHDDLVETSTMGFSLPTNTIGEGQVVPSQEPAVLQEITNREGTPKRAAASSKSSDQAKKLRTDAPTSKAAKKTATRTIKSTT</sequence>
<feature type="compositionally biased region" description="Low complexity" evidence="1">
    <location>
        <begin position="124"/>
        <end position="151"/>
    </location>
</feature>
<organism evidence="2 3">
    <name type="scientific">Linnemannia elongata AG-77</name>
    <dbReference type="NCBI Taxonomy" id="1314771"/>
    <lineage>
        <taxon>Eukaryota</taxon>
        <taxon>Fungi</taxon>
        <taxon>Fungi incertae sedis</taxon>
        <taxon>Mucoromycota</taxon>
        <taxon>Mortierellomycotina</taxon>
        <taxon>Mortierellomycetes</taxon>
        <taxon>Mortierellales</taxon>
        <taxon>Mortierellaceae</taxon>
        <taxon>Linnemannia</taxon>
    </lineage>
</organism>
<feature type="compositionally biased region" description="Polar residues" evidence="1">
    <location>
        <begin position="393"/>
        <end position="409"/>
    </location>
</feature>
<feature type="compositionally biased region" description="Low complexity" evidence="1">
    <location>
        <begin position="189"/>
        <end position="219"/>
    </location>
</feature>
<feature type="region of interest" description="Disordered" evidence="1">
    <location>
        <begin position="380"/>
        <end position="417"/>
    </location>
</feature>
<evidence type="ECO:0000256" key="1">
    <source>
        <dbReference type="SAM" id="MobiDB-lite"/>
    </source>
</evidence>
<protein>
    <submittedName>
        <fullName evidence="2">Uncharacterized protein</fullName>
    </submittedName>
</protein>
<feature type="region of interest" description="Disordered" evidence="1">
    <location>
        <begin position="1"/>
        <end position="40"/>
    </location>
</feature>
<feature type="compositionally biased region" description="Polar residues" evidence="1">
    <location>
        <begin position="284"/>
        <end position="294"/>
    </location>
</feature>